<feature type="transmembrane region" description="Helical" evidence="8">
    <location>
        <begin position="346"/>
        <end position="368"/>
    </location>
</feature>
<reference evidence="10 11" key="1">
    <citation type="submission" date="2024-01" db="EMBL/GenBank/DDBJ databases">
        <authorList>
            <person name="Allen C."/>
            <person name="Tagirdzhanova G."/>
        </authorList>
    </citation>
    <scope>NUCLEOTIDE SEQUENCE [LARGE SCALE GENOMIC DNA]</scope>
    <source>
        <strain evidence="10 11">CBS 573.63</strain>
    </source>
</reference>
<evidence type="ECO:0000256" key="4">
    <source>
        <dbReference type="ARBA" id="ARBA00022970"/>
    </source>
</evidence>
<dbReference type="Proteomes" id="UP001642501">
    <property type="component" value="Unassembled WGS sequence"/>
</dbReference>
<organism evidence="10 11">
    <name type="scientific">Sporothrix epigloea</name>
    <dbReference type="NCBI Taxonomy" id="1892477"/>
    <lineage>
        <taxon>Eukaryota</taxon>
        <taxon>Fungi</taxon>
        <taxon>Dikarya</taxon>
        <taxon>Ascomycota</taxon>
        <taxon>Pezizomycotina</taxon>
        <taxon>Sordariomycetes</taxon>
        <taxon>Sordariomycetidae</taxon>
        <taxon>Ophiostomatales</taxon>
        <taxon>Ophiostomataceae</taxon>
        <taxon>Sporothrix</taxon>
    </lineage>
</organism>
<dbReference type="EMBL" id="CAWUOM010000013">
    <property type="protein sequence ID" value="CAK7264894.1"/>
    <property type="molecule type" value="Genomic_DNA"/>
</dbReference>
<dbReference type="Gene3D" id="1.20.1740.10">
    <property type="entry name" value="Amino acid/polyamine transporter I"/>
    <property type="match status" value="1"/>
</dbReference>
<dbReference type="InterPro" id="IPR050524">
    <property type="entry name" value="APC_YAT"/>
</dbReference>
<feature type="domain" description="Amino acid permease/ SLC12A" evidence="9">
    <location>
        <begin position="67"/>
        <end position="517"/>
    </location>
</feature>
<dbReference type="PROSITE" id="PS00218">
    <property type="entry name" value="AMINO_ACID_PERMEASE_1"/>
    <property type="match status" value="1"/>
</dbReference>
<evidence type="ECO:0000259" key="9">
    <source>
        <dbReference type="Pfam" id="PF00324"/>
    </source>
</evidence>
<evidence type="ECO:0000313" key="10">
    <source>
        <dbReference type="EMBL" id="CAK7264894.1"/>
    </source>
</evidence>
<keyword evidence="11" id="KW-1185">Reference proteome</keyword>
<evidence type="ECO:0000256" key="6">
    <source>
        <dbReference type="ARBA" id="ARBA00023136"/>
    </source>
</evidence>
<dbReference type="PANTHER" id="PTHR43341:SF26">
    <property type="entry name" value="GENERAL AMINO ACID PERMEASE AGP3"/>
    <property type="match status" value="1"/>
</dbReference>
<feature type="transmembrane region" description="Helical" evidence="8">
    <location>
        <begin position="290"/>
        <end position="313"/>
    </location>
</feature>
<keyword evidence="2" id="KW-0813">Transport</keyword>
<evidence type="ECO:0000313" key="11">
    <source>
        <dbReference type="Proteomes" id="UP001642501"/>
    </source>
</evidence>
<comment type="caution">
    <text evidence="10">The sequence shown here is derived from an EMBL/GenBank/DDBJ whole genome shotgun (WGS) entry which is preliminary data.</text>
</comment>
<feature type="transmembrane region" description="Helical" evidence="8">
    <location>
        <begin position="95"/>
        <end position="115"/>
    </location>
</feature>
<feature type="transmembrane region" description="Helical" evidence="8">
    <location>
        <begin position="176"/>
        <end position="195"/>
    </location>
</feature>
<keyword evidence="5 8" id="KW-1133">Transmembrane helix</keyword>
<dbReference type="InterPro" id="IPR004841">
    <property type="entry name" value="AA-permease/SLC12A_dom"/>
</dbReference>
<feature type="transmembrane region" description="Helical" evidence="8">
    <location>
        <begin position="459"/>
        <end position="481"/>
    </location>
</feature>
<feature type="transmembrane region" description="Helical" evidence="8">
    <location>
        <begin position="388"/>
        <end position="408"/>
    </location>
</feature>
<feature type="transmembrane region" description="Helical" evidence="8">
    <location>
        <begin position="248"/>
        <end position="270"/>
    </location>
</feature>
<evidence type="ECO:0000256" key="7">
    <source>
        <dbReference type="SAM" id="MobiDB-lite"/>
    </source>
</evidence>
<feature type="transmembrane region" description="Helical" evidence="8">
    <location>
        <begin position="135"/>
        <end position="156"/>
    </location>
</feature>
<evidence type="ECO:0000256" key="2">
    <source>
        <dbReference type="ARBA" id="ARBA00022448"/>
    </source>
</evidence>
<feature type="transmembrane region" description="Helical" evidence="8">
    <location>
        <begin position="414"/>
        <end position="438"/>
    </location>
</feature>
<keyword evidence="3 8" id="KW-0812">Transmembrane</keyword>
<feature type="transmembrane region" description="Helical" evidence="8">
    <location>
        <begin position="70"/>
        <end position="89"/>
    </location>
</feature>
<proteinExistence type="predicted"/>
<feature type="transmembrane region" description="Helical" evidence="8">
    <location>
        <begin position="493"/>
        <end position="513"/>
    </location>
</feature>
<evidence type="ECO:0000256" key="8">
    <source>
        <dbReference type="SAM" id="Phobius"/>
    </source>
</evidence>
<keyword evidence="6 8" id="KW-0472">Membrane</keyword>
<dbReference type="Pfam" id="PF00324">
    <property type="entry name" value="AA_permease"/>
    <property type="match status" value="1"/>
</dbReference>
<gene>
    <name evidence="10" type="primary">AGP3</name>
    <name evidence="10" type="ORF">SEPCBS57363_001310</name>
</gene>
<dbReference type="InterPro" id="IPR004840">
    <property type="entry name" value="Amino_acid_permease_CS"/>
</dbReference>
<dbReference type="PANTHER" id="PTHR43341">
    <property type="entry name" value="AMINO ACID PERMEASE"/>
    <property type="match status" value="1"/>
</dbReference>
<dbReference type="PIRSF" id="PIRSF006060">
    <property type="entry name" value="AA_transporter"/>
    <property type="match status" value="1"/>
</dbReference>
<accession>A0ABP0D9K3</accession>
<keyword evidence="4" id="KW-0029">Amino-acid transport</keyword>
<evidence type="ECO:0000256" key="5">
    <source>
        <dbReference type="ARBA" id="ARBA00022989"/>
    </source>
</evidence>
<evidence type="ECO:0000256" key="3">
    <source>
        <dbReference type="ARBA" id="ARBA00022692"/>
    </source>
</evidence>
<sequence>MAYHDPTHNRHTGAGPDDEITTAYRTTDKNGDQFDGPGSLHGKGEVADDFLLIDPHSGVKRGLRTRHLSMMALAGIIGPGLLVGSGGALSSGGPAALVIGFGVIGLIAFSIMQSLGELTTLYPSSGAFVTLADRFVDKAFGVAVGWNYLIIWIAVLANEYNTITNIFSLWSDKVPVWGYFLIFWSVFLAFQLLGVEAFGEAEFWLALLKLAGLVAYFLFSIIYVSGGIKGTPAIGGEYWHNPGAFPHGFRGVATVFVFCSTFYAGVESIAVAATETKNPGVAVPRAIRQVFWRIIFIYMGSAIFFGLTCPANADGLINGKSKALKSPMTIALQIAGWHSGVNLINAFIFITCLSAVNSSIYIGSRTLLFMAQDRKAPKFLGWTSKRGVPIPAIVLTNACGALSLMNLSTGASNAYGYIVNLSGVSTFLVWGAISFTHIRFRSAWKAQGNSPDQLPFKSFLYPWNAYFGLFANVFLALIQGWTTLSPFNAGNFVDAYILLPLFAVIYFGYKLVFKTRYMRVLEIDLVSGRRHDLEEDKELANGELGQVKLPFWKRLWQNF</sequence>
<evidence type="ECO:0000256" key="1">
    <source>
        <dbReference type="ARBA" id="ARBA00004141"/>
    </source>
</evidence>
<comment type="subcellular location">
    <subcellularLocation>
        <location evidence="1">Membrane</location>
        <topology evidence="1">Multi-pass membrane protein</topology>
    </subcellularLocation>
</comment>
<protein>
    <submittedName>
        <fullName evidence="10">General amino acid permease</fullName>
    </submittedName>
</protein>
<feature type="region of interest" description="Disordered" evidence="7">
    <location>
        <begin position="1"/>
        <end position="39"/>
    </location>
</feature>
<name>A0ABP0D9K3_9PEZI</name>
<feature type="transmembrane region" description="Helical" evidence="8">
    <location>
        <begin position="207"/>
        <end position="228"/>
    </location>
</feature>